<dbReference type="Proteomes" id="UP000198967">
    <property type="component" value="Unassembled WGS sequence"/>
</dbReference>
<dbReference type="AlphaFoldDB" id="A0A1G7JGR9"/>
<dbReference type="EMBL" id="FNBE01000004">
    <property type="protein sequence ID" value="SDF24111.1"/>
    <property type="molecule type" value="Genomic_DNA"/>
</dbReference>
<reference evidence="1 2" key="1">
    <citation type="submission" date="2016-10" db="EMBL/GenBank/DDBJ databases">
        <authorList>
            <person name="de Groot N.N."/>
        </authorList>
    </citation>
    <scope>NUCLEOTIDE SEQUENCE [LARGE SCALE GENOMIC DNA]</scope>
    <source>
        <strain evidence="1 2">CGMCC 4.3143</strain>
    </source>
</reference>
<keyword evidence="2" id="KW-1185">Reference proteome</keyword>
<organism evidence="1 2">
    <name type="scientific">Pseudonocardia oroxyli</name>
    <dbReference type="NCBI Taxonomy" id="366584"/>
    <lineage>
        <taxon>Bacteria</taxon>
        <taxon>Bacillati</taxon>
        <taxon>Actinomycetota</taxon>
        <taxon>Actinomycetes</taxon>
        <taxon>Pseudonocardiales</taxon>
        <taxon>Pseudonocardiaceae</taxon>
        <taxon>Pseudonocardia</taxon>
    </lineage>
</organism>
<name>A0A1G7JGR9_PSEOR</name>
<sequence length="114" mass="11782">MSGDVRSRVVVLGVGSGDPEAACLEQADHVLVAPELESAVLFYAEAWRVDRVRPGDAVSTVADLVALDGPCTVALVVPDEPAWGAVVDGLRVAADAEVTVPGTAVVPPRLSPLW</sequence>
<protein>
    <recommendedName>
        <fullName evidence="3">Tetrapyrrole (Corrin/Porphyrin) Methylases</fullName>
    </recommendedName>
</protein>
<evidence type="ECO:0000313" key="1">
    <source>
        <dbReference type="EMBL" id="SDF24111.1"/>
    </source>
</evidence>
<proteinExistence type="predicted"/>
<gene>
    <name evidence="1" type="ORF">SAMN05216377_10448</name>
</gene>
<accession>A0A1G7JGR9</accession>
<dbReference type="STRING" id="366584.SAMN05216377_10448"/>
<evidence type="ECO:0008006" key="3">
    <source>
        <dbReference type="Google" id="ProtNLM"/>
    </source>
</evidence>
<evidence type="ECO:0000313" key="2">
    <source>
        <dbReference type="Proteomes" id="UP000198967"/>
    </source>
</evidence>